<dbReference type="PATRIC" id="fig|1195236.3.peg.3926"/>
<dbReference type="EMBL" id="AORV01000052">
    <property type="protein sequence ID" value="EMS70591.1"/>
    <property type="molecule type" value="Genomic_DNA"/>
</dbReference>
<organism evidence="2 3">
    <name type="scientific">Ruminiclostridium cellobioparum subsp. termitidis CT1112</name>
    <dbReference type="NCBI Taxonomy" id="1195236"/>
    <lineage>
        <taxon>Bacteria</taxon>
        <taxon>Bacillati</taxon>
        <taxon>Bacillota</taxon>
        <taxon>Clostridia</taxon>
        <taxon>Eubacteriales</taxon>
        <taxon>Oscillospiraceae</taxon>
        <taxon>Ruminiclostridium</taxon>
    </lineage>
</organism>
<evidence type="ECO:0000256" key="1">
    <source>
        <dbReference type="SAM" id="Phobius"/>
    </source>
</evidence>
<evidence type="ECO:0000313" key="2">
    <source>
        <dbReference type="EMBL" id="EMS70591.1"/>
    </source>
</evidence>
<protein>
    <submittedName>
        <fullName evidence="2">Uncharacterized protein</fullName>
    </submittedName>
</protein>
<name>S0FJV6_RUMCE</name>
<keyword evidence="3" id="KW-1185">Reference proteome</keyword>
<keyword evidence="1" id="KW-0812">Transmembrane</keyword>
<sequence>MELTGCYSELKASLEALSKENINDLSYLYDRVMVKLQLFMYTYRIELDDHDKLKITLSSEIDNLDTSDSIARVSGVSSLTISGLALMFILIALMQIGISTIFIYLLFCGVVIYILCLLDIFSTSQQYDKRKKIIFKMCIEILDKEKEKLDMLI</sequence>
<proteinExistence type="predicted"/>
<keyword evidence="1" id="KW-0472">Membrane</keyword>
<feature type="transmembrane region" description="Helical" evidence="1">
    <location>
        <begin position="102"/>
        <end position="122"/>
    </location>
</feature>
<keyword evidence="1" id="KW-1133">Transmembrane helix</keyword>
<reference evidence="2 3" key="1">
    <citation type="journal article" date="2013" name="Genome Announc.">
        <title>Draft Genome Sequence of the Cellulolytic, Mesophilic, Anaerobic Bacterium Clostridium termitidis Strain CT1112 (DSM 5398).</title>
        <authorList>
            <person name="Lal S."/>
            <person name="Ramachandran U."/>
            <person name="Zhang X."/>
            <person name="Munir R."/>
            <person name="Sparling R."/>
            <person name="Levin D.B."/>
        </authorList>
    </citation>
    <scope>NUCLEOTIDE SEQUENCE [LARGE SCALE GENOMIC DNA]</scope>
    <source>
        <strain evidence="2 3">CT1112</strain>
    </source>
</reference>
<gene>
    <name evidence="2" type="ORF">CTER_3708</name>
</gene>
<dbReference type="Proteomes" id="UP000014155">
    <property type="component" value="Unassembled WGS sequence"/>
</dbReference>
<dbReference type="AlphaFoldDB" id="S0FJV6"/>
<feature type="transmembrane region" description="Helical" evidence="1">
    <location>
        <begin position="76"/>
        <end position="96"/>
    </location>
</feature>
<accession>S0FJV6</accession>
<evidence type="ECO:0000313" key="3">
    <source>
        <dbReference type="Proteomes" id="UP000014155"/>
    </source>
</evidence>
<dbReference type="RefSeq" id="WP_004628197.1">
    <property type="nucleotide sequence ID" value="NZ_AORV01000052.1"/>
</dbReference>
<comment type="caution">
    <text evidence="2">The sequence shown here is derived from an EMBL/GenBank/DDBJ whole genome shotgun (WGS) entry which is preliminary data.</text>
</comment>